<dbReference type="Gene3D" id="3.60.70.12">
    <property type="entry name" value="L-amino peptidase D-ALA esterase/amidase"/>
    <property type="match status" value="1"/>
</dbReference>
<keyword evidence="3" id="KW-1185">Reference proteome</keyword>
<accession>A0A0C7P437</accession>
<keyword evidence="2" id="KW-0378">Hydrolase</keyword>
<evidence type="ECO:0000313" key="2">
    <source>
        <dbReference type="EMBL" id="CEP79100.1"/>
    </source>
</evidence>
<protein>
    <submittedName>
        <fullName evidence="2">L-aminopeptidase/D-esterase</fullName>
        <ecNumber evidence="2">3.4.11.-</ecNumber>
    </submittedName>
</protein>
<dbReference type="InterPro" id="IPR005321">
    <property type="entry name" value="Peptidase_S58_DmpA"/>
</dbReference>
<dbReference type="InterPro" id="IPR016117">
    <property type="entry name" value="ArgJ-like_dom_sf"/>
</dbReference>
<reference evidence="3" key="1">
    <citation type="submission" date="2014-11" db="EMBL/GenBank/DDBJ databases">
        <authorList>
            <person name="Wibberg D."/>
        </authorList>
    </citation>
    <scope>NUCLEOTIDE SEQUENCE [LARGE SCALE GENOMIC DNA]</scope>
    <source>
        <strain evidence="3">L3</strain>
    </source>
</reference>
<dbReference type="Proteomes" id="UP000032809">
    <property type="component" value="Chromosome I"/>
</dbReference>
<dbReference type="SUPFAM" id="SSF56266">
    <property type="entry name" value="DmpA/ArgJ-like"/>
    <property type="match status" value="1"/>
</dbReference>
<proteinExistence type="inferred from homology"/>
<evidence type="ECO:0000313" key="3">
    <source>
        <dbReference type="Proteomes" id="UP000032809"/>
    </source>
</evidence>
<comment type="similarity">
    <text evidence="1">Belongs to the peptidase S58 family.</text>
</comment>
<gene>
    <name evidence="2" type="primary">dmpA</name>
    <name evidence="2" type="ORF">DTL3_1818</name>
</gene>
<dbReference type="PANTHER" id="PTHR36512">
    <property type="entry name" value="D-AMINOPEPTIDASE"/>
    <property type="match status" value="1"/>
</dbReference>
<dbReference type="EMBL" id="LN824141">
    <property type="protein sequence ID" value="CEP79100.1"/>
    <property type="molecule type" value="Genomic_DNA"/>
</dbReference>
<dbReference type="KEGG" id="dtn:DTL3_1818"/>
<keyword evidence="2" id="KW-0031">Aminopeptidase</keyword>
<evidence type="ECO:0000256" key="1">
    <source>
        <dbReference type="ARBA" id="ARBA00007068"/>
    </source>
</evidence>
<dbReference type="EC" id="3.4.11.-" evidence="2"/>
<keyword evidence="2" id="KW-0645">Protease</keyword>
<dbReference type="STRING" id="1006576.DTL3_1818"/>
<dbReference type="PATRIC" id="fig|1006576.9.peg.1810"/>
<sequence length="318" mass="33290">MNNTITAVPGIKVGHYTDLQAITGCTVILVEDGAVAGVCVSGSAPGTRETDLLKTGNLVQQVHAILLTGGSAFGLDAAAGVMQFLEEKNIGFQTDTITVPIVPSAVIYDLDIGNPHIRPNKEAGYIASSNATTQEVIQGSVGAGTGAMVGKGAGKNYSMKSGVGSSLIDLGKGILVGALSVVNATGDIYENGEIIAGAIDENNKFLDIYNLMKKRMFRANPGENTTLSVVATNARLTKEWANKIAQVANDGFARTIKPVHSLFDGDTVFCISTGNVEVDFFDISLISQVAAEAIEKSIINAVKHAQKIDGHLTYSDLF</sequence>
<dbReference type="RefSeq" id="WP_045088426.1">
    <property type="nucleotide sequence ID" value="NZ_LN824141.1"/>
</dbReference>
<dbReference type="CDD" id="cd02252">
    <property type="entry name" value="nylC_like"/>
    <property type="match status" value="1"/>
</dbReference>
<dbReference type="Pfam" id="PF03576">
    <property type="entry name" value="Peptidase_S58"/>
    <property type="match status" value="1"/>
</dbReference>
<organism evidence="2 3">
    <name type="scientific">Defluviitoga tunisiensis</name>
    <dbReference type="NCBI Taxonomy" id="1006576"/>
    <lineage>
        <taxon>Bacteria</taxon>
        <taxon>Thermotogati</taxon>
        <taxon>Thermotogota</taxon>
        <taxon>Thermotogae</taxon>
        <taxon>Petrotogales</taxon>
        <taxon>Petrotogaceae</taxon>
        <taxon>Defluviitoga</taxon>
    </lineage>
</organism>
<dbReference type="HOGENOM" id="CLU_044458_1_0_0"/>
<name>A0A0C7P437_DEFTU</name>
<dbReference type="PANTHER" id="PTHR36512:SF3">
    <property type="entry name" value="BLR5678 PROTEIN"/>
    <property type="match status" value="1"/>
</dbReference>
<dbReference type="GO" id="GO:0004177">
    <property type="term" value="F:aminopeptidase activity"/>
    <property type="evidence" value="ECO:0007669"/>
    <property type="project" value="UniProtKB-KW"/>
</dbReference>
<dbReference type="OrthoDB" id="9808347at2"/>
<dbReference type="AlphaFoldDB" id="A0A0C7P437"/>